<evidence type="ECO:0000256" key="3">
    <source>
        <dbReference type="ARBA" id="ARBA00022816"/>
    </source>
</evidence>
<feature type="domain" description="Nucleoporin Nup188 N-terminal" evidence="10">
    <location>
        <begin position="34"/>
        <end position="343"/>
    </location>
</feature>
<evidence type="ECO:0000259" key="11">
    <source>
        <dbReference type="Pfam" id="PF18378"/>
    </source>
</evidence>
<evidence type="ECO:0000256" key="6">
    <source>
        <dbReference type="ARBA" id="ARBA00023132"/>
    </source>
</evidence>
<dbReference type="Proteomes" id="UP000308199">
    <property type="component" value="Unassembled WGS sequence"/>
</dbReference>
<evidence type="ECO:0000259" key="12">
    <source>
        <dbReference type="Pfam" id="PF21093"/>
    </source>
</evidence>
<dbReference type="InterPro" id="IPR048883">
    <property type="entry name" value="Nup188_N-subdom_III"/>
</dbReference>
<evidence type="ECO:0000256" key="7">
    <source>
        <dbReference type="ARBA" id="ARBA00023242"/>
    </source>
</evidence>
<organism evidence="13 14">
    <name type="scientific">Phellinidium pouzarii</name>
    <dbReference type="NCBI Taxonomy" id="167371"/>
    <lineage>
        <taxon>Eukaryota</taxon>
        <taxon>Fungi</taxon>
        <taxon>Dikarya</taxon>
        <taxon>Basidiomycota</taxon>
        <taxon>Agaricomycotina</taxon>
        <taxon>Agaricomycetes</taxon>
        <taxon>Hymenochaetales</taxon>
        <taxon>Hymenochaetaceae</taxon>
        <taxon>Phellinidium</taxon>
    </lineage>
</organism>
<dbReference type="GO" id="GO:0017056">
    <property type="term" value="F:structural constituent of nuclear pore"/>
    <property type="evidence" value="ECO:0007669"/>
    <property type="project" value="InterPro"/>
</dbReference>
<sequence length="2071" mass="228049">MASTSSTRSQIIDYTYSHVSLLVSGQREGARPDQVTEILEARIDRLQNVSEPFEKPSDASKKKIESGSVQLADGVMITVEEVDKDVVFAISDHFQIDQVDALVLLRSFLYNEGLPETPDSEEAKSSLIDELISTIMPFYFSERLHVARTLIALMKCQQTGRDPFCNEARKLLPKIITDPTAFTMNLVSEISRKSGLSIPAYASKEPKTASHWAKQNAKEQLVLVEALFWMLWDYVPCNASLVAAVFEAAYEVDFGYRQENSTSMLDDEGVQIQRDLAALWVLITIEVLNLENLADSINTLQVDPSDNSPLHSSPLHILQIHKRVLANTSPGYVCTMLAWAFYLKAISDAASRMAEHPDAFVPLLRDIKASPVATFKKGEKEVHATITAACLLPDSGLFAFLSTLLTQSPLFVPSVAWKTGSAVSDPNDVAYRALLKGRVTSHRVFNYKLNMFITGLIMALMDYEPVELIPDFDGFVGTWIALFGNCETAEGAGLCRQFWDVDWRLGKARRAIIDVARARFPVQFRPLVRLLRAMAGTVRNDAMDLASAVQSDDTENENHRVCSSYVFHYFCRLPSYTQVVPAAMRTGANTLYDRMVDRMGAGPSSAGGGTAYTNLRPVMLPGGSLLPQKSVGRLLCADSATDPVVVGWQHEHSGWKVLADVLIDYINRRQGPSRAAGRRMDMLHGRRSDAPFVLQLGDIGIEREGEDESLIADALELVLSIIQGSVAQTEQLMQSLEEGGSPVSYTARDASPPDLVQLIFMILEDALSRTDSNRLQTPSALVAPALSILSALLSLPSYSNRVWLYLRSTTMLFGCERNVNFSSEVLATERASGQYVMTLALLRLVRTLFEEALASLIATQAEQPRLQVIKEEVLLRAMRFVHGQIWVEHSGWRYAHLSDKFEVGRSIVALYARVIETSSAVASAQAFSSLSAFVANVMLHQATTSTVTPLIHSLASGRSILATLANLRRFVEARRYATLLEDCLRLVRLILHTKSAGPNSAKLSLLEQSFCADHSIGNALMRAHAGRVNPVDMLSYYVKQRELGVQIPREAARALTALCTSLSGCSPVPPSIIGFFSDAQATLTSFVKILRHPYDDLPLRNALWEFVCVAVEKQPALAVLFVAGQFRVRSVKKTAEEQDPGGDKDLFSSTTKSASAVEAACETLSGWKELWEANPQLLASVMGFLDVVWDRSLEHLATLGPTRGDAEFWKHMSAIAREELGPAPDYTATKEVELDDGNHSDLHDAVGNHAYRTKNKAHALRIIGSDVAMHLRSGKGSEKTQPESFKEAALIFQTEESFLDSIAEATSSSYDPGLYDQLVGSIEMSLAPLTIESLRSPEPINEREFGDNFMFSAPLMRDVLRSALAMGGQFGATSEQVQYLVYSVNLNMSLAHPQLFLAESWCFLLEQVKGYLREKPESRTILLAVAASVARDIAGERRSGDFMTTVHGGRLRLLLAVLEAAWFSTIETLQQTKSFMTLLESLGGIILSEPFPPGKSFLGAITNPFHRSLLQIVYFCARNCQKSVSDSQNVKAEHRLLMGRTFTAALTLVIDALRLTFDTGRTRLDIELDKDIELLVAVFQQCTRPGLHTSSSTWLTRCQETDVISSSLKLLSQADVSGLSDLPLLRSRGQPLYAPQVLTFHMALASIPFTAERLASESVIATYCNNSISAALSEGAVDTALSELPAERSPAHKAYCLMLANVTGMISNLVSPQQFVESQIVGLVQLYGAQISRTLSWSNDDSLTLPFLEELELTVELFYLIANGSSVVSRNASALSPVLNAFTEHALQLLQQLNYALTHPKHLTGLLEPVTTEERLKMDKERGSASILSELLDGEKRPIGSNVVRRLFSVTTSMISTLNILGGAETVLLSDLEEWPVREALIIPHSKVTMGEPASIGTLLELGNCAYEMLHFLTSKKLPSLATRDPASSAPISAHSALHTNVRICRQALETVLMYASTQLAMWLTKHDGEQVGEMELDDPQQSEAHGYGYKAETNTTKERERELRLKRKSLTLADRLRRGMTGEMTMDLEALVAKAKPVITKSSEMLGKPESIDLLQILAAFLDERVVAAP</sequence>
<dbReference type="InterPro" id="IPR044840">
    <property type="entry name" value="Nup188"/>
</dbReference>
<dbReference type="GO" id="GO:0006405">
    <property type="term" value="P:RNA export from nucleus"/>
    <property type="evidence" value="ECO:0007669"/>
    <property type="project" value="TreeGrafter"/>
</dbReference>
<evidence type="ECO:0000256" key="5">
    <source>
        <dbReference type="ARBA" id="ARBA00023010"/>
    </source>
</evidence>
<dbReference type="InterPro" id="IPR041634">
    <property type="entry name" value="Nup188_C"/>
</dbReference>
<dbReference type="Pfam" id="PF18378">
    <property type="entry name" value="Nup188_C"/>
    <property type="match status" value="1"/>
</dbReference>
<dbReference type="GO" id="GO:0006606">
    <property type="term" value="P:protein import into nucleus"/>
    <property type="evidence" value="ECO:0007669"/>
    <property type="project" value="TreeGrafter"/>
</dbReference>
<evidence type="ECO:0000256" key="8">
    <source>
        <dbReference type="ARBA" id="ARBA00038387"/>
    </source>
</evidence>
<dbReference type="PANTHER" id="PTHR31431:SF1">
    <property type="entry name" value="NUCLEOPORIN NUP188"/>
    <property type="match status" value="1"/>
</dbReference>
<keyword evidence="2" id="KW-0813">Transport</keyword>
<keyword evidence="5" id="KW-0811">Translocation</keyword>
<name>A0A4S4L5G9_9AGAM</name>
<evidence type="ECO:0000256" key="9">
    <source>
        <dbReference type="ARBA" id="ARBA00040174"/>
    </source>
</evidence>
<keyword evidence="3" id="KW-0509">mRNA transport</keyword>
<dbReference type="Pfam" id="PF21093">
    <property type="entry name" value="Nup188_N-subdom_III"/>
    <property type="match status" value="1"/>
</dbReference>
<gene>
    <name evidence="13" type="ORF">EW145_g3956</name>
</gene>
<comment type="caution">
    <text evidence="13">The sequence shown here is derived from an EMBL/GenBank/DDBJ whole genome shotgun (WGS) entry which is preliminary data.</text>
</comment>
<evidence type="ECO:0000256" key="2">
    <source>
        <dbReference type="ARBA" id="ARBA00022448"/>
    </source>
</evidence>
<dbReference type="OrthoDB" id="102511at2759"/>
<comment type="subcellular location">
    <subcellularLocation>
        <location evidence="1">Nucleus</location>
        <location evidence="1">Nuclear pore complex</location>
    </subcellularLocation>
</comment>
<proteinExistence type="inferred from homology"/>
<keyword evidence="14" id="KW-1185">Reference proteome</keyword>
<accession>A0A4S4L5G9</accession>
<feature type="domain" description="Nucleoporin Nup188 N-terminal subdomain III" evidence="12">
    <location>
        <begin position="705"/>
        <end position="1125"/>
    </location>
</feature>
<feature type="domain" description="Nuclear pore protein Nup188 C-terminal" evidence="11">
    <location>
        <begin position="1503"/>
        <end position="1677"/>
    </location>
</feature>
<keyword evidence="6" id="KW-0906">Nuclear pore complex</keyword>
<dbReference type="EMBL" id="SGPK01000185">
    <property type="protein sequence ID" value="THH06625.1"/>
    <property type="molecule type" value="Genomic_DNA"/>
</dbReference>
<evidence type="ECO:0000256" key="1">
    <source>
        <dbReference type="ARBA" id="ARBA00004567"/>
    </source>
</evidence>
<keyword evidence="7" id="KW-0539">Nucleus</keyword>
<dbReference type="PANTHER" id="PTHR31431">
    <property type="entry name" value="NUCLEOPORIN NUP188 HOMOLOG"/>
    <property type="match status" value="1"/>
</dbReference>
<evidence type="ECO:0000259" key="10">
    <source>
        <dbReference type="Pfam" id="PF10487"/>
    </source>
</evidence>
<dbReference type="GO" id="GO:0044611">
    <property type="term" value="C:nuclear pore inner ring"/>
    <property type="evidence" value="ECO:0007669"/>
    <property type="project" value="TreeGrafter"/>
</dbReference>
<comment type="similarity">
    <text evidence="8">Belongs to the Nup188 family.</text>
</comment>
<dbReference type="InterPro" id="IPR018864">
    <property type="entry name" value="Nucleoporin_Nup188_N"/>
</dbReference>
<reference evidence="13 14" key="1">
    <citation type="submission" date="2019-02" db="EMBL/GenBank/DDBJ databases">
        <title>Genome sequencing of the rare red list fungi Phellinidium pouzarii.</title>
        <authorList>
            <person name="Buettner E."/>
            <person name="Kellner H."/>
        </authorList>
    </citation>
    <scope>NUCLEOTIDE SEQUENCE [LARGE SCALE GENOMIC DNA]</scope>
    <source>
        <strain evidence="13 14">DSM 108285</strain>
    </source>
</reference>
<dbReference type="GO" id="GO:0051028">
    <property type="term" value="P:mRNA transport"/>
    <property type="evidence" value="ECO:0007669"/>
    <property type="project" value="UniProtKB-KW"/>
</dbReference>
<evidence type="ECO:0000313" key="14">
    <source>
        <dbReference type="Proteomes" id="UP000308199"/>
    </source>
</evidence>
<dbReference type="Gene3D" id="1.25.10.70">
    <property type="match status" value="1"/>
</dbReference>
<keyword evidence="4" id="KW-0653">Protein transport</keyword>
<dbReference type="Pfam" id="PF10487">
    <property type="entry name" value="Nup188_N"/>
    <property type="match status" value="1"/>
</dbReference>
<evidence type="ECO:0000313" key="13">
    <source>
        <dbReference type="EMBL" id="THH06625.1"/>
    </source>
</evidence>
<protein>
    <recommendedName>
        <fullName evidence="9">Nucleoporin NUP188</fullName>
    </recommendedName>
</protein>
<evidence type="ECO:0000256" key="4">
    <source>
        <dbReference type="ARBA" id="ARBA00022927"/>
    </source>
</evidence>